<comment type="caution">
    <text evidence="2">The sequence shown here is derived from an EMBL/GenBank/DDBJ whole genome shotgun (WGS) entry which is preliminary data.</text>
</comment>
<dbReference type="AlphaFoldDB" id="A0A218W690"/>
<evidence type="ECO:0000313" key="2">
    <source>
        <dbReference type="EMBL" id="OWM68156.1"/>
    </source>
</evidence>
<accession>A0A218W690</accession>
<name>A0A218W690_PUNGR</name>
<reference evidence="3" key="1">
    <citation type="journal article" date="2017" name="Plant J.">
        <title>The pomegranate (Punica granatum L.) genome and the genomics of punicalagin biosynthesis.</title>
        <authorList>
            <person name="Qin G."/>
            <person name="Xu C."/>
            <person name="Ming R."/>
            <person name="Tang H."/>
            <person name="Guyot R."/>
            <person name="Kramer E.M."/>
            <person name="Hu Y."/>
            <person name="Yi X."/>
            <person name="Qi Y."/>
            <person name="Xu X."/>
            <person name="Gao Z."/>
            <person name="Pan H."/>
            <person name="Jian J."/>
            <person name="Tian Y."/>
            <person name="Yue Z."/>
            <person name="Xu Y."/>
        </authorList>
    </citation>
    <scope>NUCLEOTIDE SEQUENCE [LARGE SCALE GENOMIC DNA]</scope>
    <source>
        <strain evidence="3">cv. Dabenzi</strain>
    </source>
</reference>
<organism evidence="2 3">
    <name type="scientific">Punica granatum</name>
    <name type="common">Pomegranate</name>
    <dbReference type="NCBI Taxonomy" id="22663"/>
    <lineage>
        <taxon>Eukaryota</taxon>
        <taxon>Viridiplantae</taxon>
        <taxon>Streptophyta</taxon>
        <taxon>Embryophyta</taxon>
        <taxon>Tracheophyta</taxon>
        <taxon>Spermatophyta</taxon>
        <taxon>Magnoliopsida</taxon>
        <taxon>eudicotyledons</taxon>
        <taxon>Gunneridae</taxon>
        <taxon>Pentapetalae</taxon>
        <taxon>rosids</taxon>
        <taxon>malvids</taxon>
        <taxon>Myrtales</taxon>
        <taxon>Lythraceae</taxon>
        <taxon>Punica</taxon>
    </lineage>
</organism>
<feature type="compositionally biased region" description="Polar residues" evidence="1">
    <location>
        <begin position="51"/>
        <end position="65"/>
    </location>
</feature>
<dbReference type="Proteomes" id="UP000197138">
    <property type="component" value="Unassembled WGS sequence"/>
</dbReference>
<proteinExistence type="predicted"/>
<protein>
    <submittedName>
        <fullName evidence="2">Uncharacterized protein</fullName>
    </submittedName>
</protein>
<sequence length="102" mass="11674">MGSFFLYFSREGPDKEVFPMKPKTEASERATYLQRNYLNRQTSMPIGLESTPLQRTTDAGDTSTIGVDDCTRHPPRVTLTMKTKVFTFIIHTETTSDIIRPR</sequence>
<evidence type="ECO:0000313" key="3">
    <source>
        <dbReference type="Proteomes" id="UP000197138"/>
    </source>
</evidence>
<gene>
    <name evidence="2" type="ORF">CDL15_Pgr016356</name>
</gene>
<evidence type="ECO:0000256" key="1">
    <source>
        <dbReference type="SAM" id="MobiDB-lite"/>
    </source>
</evidence>
<dbReference type="EMBL" id="MTKT01005171">
    <property type="protein sequence ID" value="OWM68156.1"/>
    <property type="molecule type" value="Genomic_DNA"/>
</dbReference>
<feature type="region of interest" description="Disordered" evidence="1">
    <location>
        <begin position="43"/>
        <end position="69"/>
    </location>
</feature>